<accession>A0A6L2KUU3</accession>
<feature type="domain" description="Reverse transcriptase Ty1/copia-type" evidence="2">
    <location>
        <begin position="114"/>
        <end position="223"/>
    </location>
</feature>
<organism evidence="3">
    <name type="scientific">Tanacetum cinerariifolium</name>
    <name type="common">Dalmatian daisy</name>
    <name type="synonym">Chrysanthemum cinerariifolium</name>
    <dbReference type="NCBI Taxonomy" id="118510"/>
    <lineage>
        <taxon>Eukaryota</taxon>
        <taxon>Viridiplantae</taxon>
        <taxon>Streptophyta</taxon>
        <taxon>Embryophyta</taxon>
        <taxon>Tracheophyta</taxon>
        <taxon>Spermatophyta</taxon>
        <taxon>Magnoliopsida</taxon>
        <taxon>eudicotyledons</taxon>
        <taxon>Gunneridae</taxon>
        <taxon>Pentapetalae</taxon>
        <taxon>asterids</taxon>
        <taxon>campanulids</taxon>
        <taxon>Asterales</taxon>
        <taxon>Asteraceae</taxon>
        <taxon>Asteroideae</taxon>
        <taxon>Anthemideae</taxon>
        <taxon>Anthemidinae</taxon>
        <taxon>Tanacetum</taxon>
    </lineage>
</organism>
<name>A0A6L2KUU3_TANCI</name>
<feature type="compositionally biased region" description="Basic and acidic residues" evidence="1">
    <location>
        <begin position="451"/>
        <end position="460"/>
    </location>
</feature>
<comment type="caution">
    <text evidence="3">The sequence shown here is derived from an EMBL/GenBank/DDBJ whole genome shotgun (WGS) entry which is preliminary data.</text>
</comment>
<evidence type="ECO:0000256" key="1">
    <source>
        <dbReference type="SAM" id="MobiDB-lite"/>
    </source>
</evidence>
<dbReference type="AlphaFoldDB" id="A0A6L2KUU3"/>
<evidence type="ECO:0000259" key="2">
    <source>
        <dbReference type="Pfam" id="PF07727"/>
    </source>
</evidence>
<dbReference type="Pfam" id="PF07727">
    <property type="entry name" value="RVT_2"/>
    <property type="match status" value="1"/>
</dbReference>
<sequence>MASEQFSLGPGPKLMTPRTIRSRLMQNIPSSTPLLFQTMYTQSTNDHLLDNVIGDPSRPVSTRHQLQDEALLCYCDAFRSIVEPKSYKEELTESCWIKATQEELNEFEHELGGVLRNKACLVERGYLQEEGINFEEYFAPVTRLKAIHIFIAFVAHMNMIVYQIDVKTTFLNGILREEVYVSQLNWFVDPKNPNHVYKLKKSLYSLKQAPRATEYQLADIFTKTLAREQLEFLINKLAVEVPQTLEYIGGQLNAAPILEEDEEVSYDENEITEVKALMALTDEEKVSLQRKCQKCNIPMSSEIEDSTLLNQDTDEVPSNESQRNTTKPLVVFSNSLATYYDSANESSVCSTPLSLLKKLDGDEPIYGLKTFKSILKSKSTIKAETLKARKSHLTPETRMLNRIISLRRGINLRHPQHVIKNCETCGSNVHTKSDHNDIEWFKKRETLQGKNAESFKENKNEPSALRSKTPTKRKPFTRSPNMYKDYLGEFWYSATALENSKVSFLIPTGGIFGEVWVNTFRDAICAHYLAHSSEYVAPPLIDVVR</sequence>
<feature type="region of interest" description="Disordered" evidence="1">
    <location>
        <begin position="451"/>
        <end position="477"/>
    </location>
</feature>
<gene>
    <name evidence="3" type="ORF">Tci_023642</name>
</gene>
<protein>
    <recommendedName>
        <fullName evidence="2">Reverse transcriptase Ty1/copia-type domain-containing protein</fullName>
    </recommendedName>
</protein>
<dbReference type="InterPro" id="IPR013103">
    <property type="entry name" value="RVT_2"/>
</dbReference>
<reference evidence="3" key="1">
    <citation type="journal article" date="2019" name="Sci. Rep.">
        <title>Draft genome of Tanacetum cinerariifolium, the natural source of mosquito coil.</title>
        <authorList>
            <person name="Yamashiro T."/>
            <person name="Shiraishi A."/>
            <person name="Satake H."/>
            <person name="Nakayama K."/>
        </authorList>
    </citation>
    <scope>NUCLEOTIDE SEQUENCE</scope>
</reference>
<dbReference type="EMBL" id="BKCJ010002901">
    <property type="protein sequence ID" value="GEU51664.1"/>
    <property type="molecule type" value="Genomic_DNA"/>
</dbReference>
<evidence type="ECO:0000313" key="3">
    <source>
        <dbReference type="EMBL" id="GEU51664.1"/>
    </source>
</evidence>
<proteinExistence type="predicted"/>